<keyword evidence="5" id="KW-0378">Hydrolase</keyword>
<feature type="compositionally biased region" description="Polar residues" evidence="6">
    <location>
        <begin position="1"/>
        <end position="18"/>
    </location>
</feature>
<feature type="compositionally biased region" description="Basic and acidic residues" evidence="6">
    <location>
        <begin position="570"/>
        <end position="580"/>
    </location>
</feature>
<feature type="compositionally biased region" description="Basic and acidic residues" evidence="6">
    <location>
        <begin position="253"/>
        <end position="274"/>
    </location>
</feature>
<feature type="compositionally biased region" description="Basic and acidic residues" evidence="6">
    <location>
        <begin position="31"/>
        <end position="44"/>
    </location>
</feature>
<dbReference type="STRING" id="28573.A0A0U1LVI7"/>
<feature type="compositionally biased region" description="Basic and acidic residues" evidence="6">
    <location>
        <begin position="343"/>
        <end position="361"/>
    </location>
</feature>
<dbReference type="Gene3D" id="3.40.395.10">
    <property type="entry name" value="Adenoviral Proteinase, Chain A"/>
    <property type="match status" value="1"/>
</dbReference>
<comment type="similarity">
    <text evidence="1">Belongs to the peptidase C48 family.</text>
</comment>
<dbReference type="InterPro" id="IPR038765">
    <property type="entry name" value="Papain-like_cys_pep_sf"/>
</dbReference>
<feature type="compositionally biased region" description="Basic and acidic residues" evidence="6">
    <location>
        <begin position="309"/>
        <end position="325"/>
    </location>
</feature>
<feature type="compositionally biased region" description="Polar residues" evidence="6">
    <location>
        <begin position="1122"/>
        <end position="1138"/>
    </location>
</feature>
<feature type="compositionally biased region" description="Polar residues" evidence="6">
    <location>
        <begin position="600"/>
        <end position="613"/>
    </location>
</feature>
<accession>A0A0U1LVI7</accession>
<dbReference type="GO" id="GO:0070139">
    <property type="term" value="F:SUMO-specific endopeptidase activity"/>
    <property type="evidence" value="ECO:0007669"/>
    <property type="project" value="TreeGrafter"/>
</dbReference>
<evidence type="ECO:0000256" key="6">
    <source>
        <dbReference type="SAM" id="MobiDB-lite"/>
    </source>
</evidence>
<gene>
    <name evidence="8" type="ORF">PISL3812_04406</name>
</gene>
<dbReference type="EMBL" id="CVMT01000003">
    <property type="protein sequence ID" value="CRG87389.1"/>
    <property type="molecule type" value="Genomic_DNA"/>
</dbReference>
<feature type="compositionally biased region" description="Basic and acidic residues" evidence="6">
    <location>
        <begin position="882"/>
        <end position="908"/>
    </location>
</feature>
<evidence type="ECO:0000259" key="7">
    <source>
        <dbReference type="PROSITE" id="PS50600"/>
    </source>
</evidence>
<feature type="domain" description="Ubiquitin-like protease family profile" evidence="7">
    <location>
        <begin position="708"/>
        <end position="1008"/>
    </location>
</feature>
<feature type="compositionally biased region" description="Basic and acidic residues" evidence="6">
    <location>
        <begin position="113"/>
        <end position="126"/>
    </location>
</feature>
<organism evidence="8 9">
    <name type="scientific">Talaromyces islandicus</name>
    <name type="common">Penicillium islandicum</name>
    <dbReference type="NCBI Taxonomy" id="28573"/>
    <lineage>
        <taxon>Eukaryota</taxon>
        <taxon>Fungi</taxon>
        <taxon>Dikarya</taxon>
        <taxon>Ascomycota</taxon>
        <taxon>Pezizomycotina</taxon>
        <taxon>Eurotiomycetes</taxon>
        <taxon>Eurotiomycetidae</taxon>
        <taxon>Eurotiales</taxon>
        <taxon>Trichocomaceae</taxon>
        <taxon>Talaromyces</taxon>
        <taxon>Talaromyces sect. Islandici</taxon>
    </lineage>
</organism>
<feature type="compositionally biased region" description="Basic and acidic residues" evidence="6">
    <location>
        <begin position="397"/>
        <end position="412"/>
    </location>
</feature>
<dbReference type="Proteomes" id="UP000054383">
    <property type="component" value="Unassembled WGS sequence"/>
</dbReference>
<sequence length="1277" mass="141880">MQLLSTISQLFSRPSYTSADEPAASAPPAAHGDDEVNEPAKDPGLRYSRKRPCRGRGGGGDIVVVDDHDNAPPASTLTRPLYASPRTAFDSELPFPNSYAHSSATPALSPLQDMRRPGDTSDERRLFPNYGRPNGGVPITPGQTFSAAKSRVQKYAFQPLDRISRRGFKESGPVRVSGEPRLRRDQQSSPVSQHPLASPTLRDDDNKVVKRQRNSPNQIINLLDDEVPTAPLPARDENSRPLRSPSVVSVEPVETKNEKGRDDQEASVRSREPARASVARLNGNSGGKQDGIRNPGSAVGGKRLGSPLHYERDIKSNRSHRDRDTINSTVEDGESQFPVDTTDQTHEETRSASRNSRRDSNASESPDELQRGFSAPGGPFSRHIRRGHIGIDVRSNPSHEEVTRRPNRKDSPSDIQPTVFGLPRKVQKKQQNDTKPTRSHRHLFEVKFFRYGDVKLDDQDLQLSLDEETDSIGLLSTEDYASTERIPVHRVSSMFQGSDGSLKVRFRLCKTEGSLDQSVDVEFGNQQDKTRLCDLLQRKGVTSQGKGGSWMDKAFNNVLKMAPSRQASARVKEPTTKDVVELAPEPSKQPEEEPVKRQKLSASLQDENNTQSGLKLPPRRLPLQIQSPTWLPMKNVRSHSKEEENQAVDIPVKTSNSYLKGRDTRSKVRQSLVDLIDDEPDPTVDGIPSSPAKLSKTLVYPPEGRKKAEVDSSDIERLRDGEFLNDNLIGFYLRFLEHHLEQNNPDVSKRVYFFNSYFFDTLTSPAKGKRGINYGGVQKWTRNVDLFSHDYVIVPINESAHWYLAIICNLTSLTKSKEDNAQPAEPEPGAQPEPSSESLRILPKQVEEIPETPPERAATPEQAARESLASMKITDYLPSSQQKEHHNSQGDRPEKEENQLSHPVEFRNSEPSAITEQRNKDAGEKKKSKRKGPILSADQPTIVTFDSLGAARQPAIKILRTYLLEEAVSKRSLNVDAKDIKGMTAKEIPLQPNFSDCGLYLLAYMEKFVQDPDTFVRNLLQKQMSADDDWPALKSGLLRRRLRSFLFKLQEEQDGSGEGKLVGAQPISYLLGPSSAGVDRNVEPVQSAPSTGPEAVPETHQEETGDVQPESPAKELGETEVIQETQLSGLQKADTTGEAQEDPKKADSETAQPAVGNQDDEDVVEVIEQPETPKPKVTTRSGKSSPKNHSSPKSLRKEKTKHPLSVATPEKSKDKQANPDNLWDEMLDFISTDAPPTNLKMEVQVPKVQVPGTPPSAKKARKAVQSPRQSKSRKRDI</sequence>
<feature type="region of interest" description="Disordered" evidence="6">
    <location>
        <begin position="1078"/>
        <end position="1223"/>
    </location>
</feature>
<evidence type="ECO:0000256" key="4">
    <source>
        <dbReference type="ARBA" id="ARBA00022786"/>
    </source>
</evidence>
<evidence type="ECO:0000256" key="2">
    <source>
        <dbReference type="ARBA" id="ARBA00022553"/>
    </source>
</evidence>
<evidence type="ECO:0000256" key="1">
    <source>
        <dbReference type="ARBA" id="ARBA00005234"/>
    </source>
</evidence>
<dbReference type="PROSITE" id="PS50600">
    <property type="entry name" value="ULP_PROTEASE"/>
    <property type="match status" value="1"/>
</dbReference>
<dbReference type="PANTHER" id="PTHR46896:SF3">
    <property type="entry name" value="FI06413P-RELATED"/>
    <property type="match status" value="1"/>
</dbReference>
<proteinExistence type="inferred from homology"/>
<feature type="region of interest" description="Disordered" evidence="6">
    <location>
        <begin position="818"/>
        <end position="838"/>
    </location>
</feature>
<evidence type="ECO:0000313" key="8">
    <source>
        <dbReference type="EMBL" id="CRG87389.1"/>
    </source>
</evidence>
<feature type="region of interest" description="Disordered" evidence="6">
    <location>
        <begin position="1"/>
        <end position="146"/>
    </location>
</feature>
<dbReference type="SUPFAM" id="SSF54001">
    <property type="entry name" value="Cysteine proteinases"/>
    <property type="match status" value="1"/>
</dbReference>
<feature type="region of interest" description="Disordered" evidence="6">
    <location>
        <begin position="158"/>
        <end position="438"/>
    </location>
</feature>
<evidence type="ECO:0000256" key="5">
    <source>
        <dbReference type="ARBA" id="ARBA00022801"/>
    </source>
</evidence>
<dbReference type="PANTHER" id="PTHR46896">
    <property type="entry name" value="SENTRIN-SPECIFIC PROTEASE"/>
    <property type="match status" value="1"/>
</dbReference>
<dbReference type="InterPro" id="IPR051947">
    <property type="entry name" value="Sentrin-specific_protease"/>
</dbReference>
<dbReference type="AlphaFoldDB" id="A0A0U1LVI7"/>
<feature type="region of interest" description="Disordered" evidence="6">
    <location>
        <begin position="876"/>
        <end position="935"/>
    </location>
</feature>
<feature type="compositionally biased region" description="Low complexity" evidence="6">
    <location>
        <begin position="241"/>
        <end position="252"/>
    </location>
</feature>
<dbReference type="Pfam" id="PF02902">
    <property type="entry name" value="Peptidase_C48"/>
    <property type="match status" value="1"/>
</dbReference>
<name>A0A0U1LVI7_TALIS</name>
<feature type="compositionally biased region" description="Low complexity" evidence="6">
    <location>
        <begin position="1181"/>
        <end position="1193"/>
    </location>
</feature>
<reference evidence="8 9" key="1">
    <citation type="submission" date="2015-04" db="EMBL/GenBank/DDBJ databases">
        <authorList>
            <person name="Syromyatnikov M.Y."/>
            <person name="Popov V.N."/>
        </authorList>
    </citation>
    <scope>NUCLEOTIDE SEQUENCE [LARGE SCALE GENOMIC DNA]</scope>
    <source>
        <strain evidence="8">WF-38-12</strain>
    </source>
</reference>
<dbReference type="GO" id="GO:0016926">
    <property type="term" value="P:protein desumoylation"/>
    <property type="evidence" value="ECO:0007669"/>
    <property type="project" value="TreeGrafter"/>
</dbReference>
<protein>
    <submittedName>
        <fullName evidence="8">Sentrin-specific protease 6</fullName>
    </submittedName>
</protein>
<dbReference type="GO" id="GO:0005737">
    <property type="term" value="C:cytoplasm"/>
    <property type="evidence" value="ECO:0007669"/>
    <property type="project" value="TreeGrafter"/>
</dbReference>
<keyword evidence="4" id="KW-0833">Ubl conjugation pathway</keyword>
<feature type="region of interest" description="Disordered" evidence="6">
    <location>
        <begin position="564"/>
        <end position="618"/>
    </location>
</feature>
<dbReference type="GO" id="GO:0005634">
    <property type="term" value="C:nucleus"/>
    <property type="evidence" value="ECO:0007669"/>
    <property type="project" value="TreeGrafter"/>
</dbReference>
<evidence type="ECO:0000313" key="9">
    <source>
        <dbReference type="Proteomes" id="UP000054383"/>
    </source>
</evidence>
<dbReference type="GO" id="GO:0006508">
    <property type="term" value="P:proteolysis"/>
    <property type="evidence" value="ECO:0007669"/>
    <property type="project" value="UniProtKB-KW"/>
</dbReference>
<keyword evidence="3 8" id="KW-0645">Protease</keyword>
<keyword evidence="9" id="KW-1185">Reference proteome</keyword>
<dbReference type="OrthoDB" id="442460at2759"/>
<feature type="region of interest" description="Disordered" evidence="6">
    <location>
        <begin position="1248"/>
        <end position="1277"/>
    </location>
</feature>
<dbReference type="InterPro" id="IPR003653">
    <property type="entry name" value="Peptidase_C48_C"/>
</dbReference>
<evidence type="ECO:0000256" key="3">
    <source>
        <dbReference type="ARBA" id="ARBA00022670"/>
    </source>
</evidence>
<dbReference type="OMA" id="DITTHQA"/>
<keyword evidence="2" id="KW-0597">Phosphoprotein</keyword>